<proteinExistence type="predicted"/>
<dbReference type="AlphaFoldDB" id="R0JAJ9"/>
<organism evidence="1 2">
    <name type="scientific">Anas platyrhynchos</name>
    <name type="common">Mallard</name>
    <name type="synonym">Anas boschas</name>
    <dbReference type="NCBI Taxonomy" id="8839"/>
    <lineage>
        <taxon>Eukaryota</taxon>
        <taxon>Metazoa</taxon>
        <taxon>Chordata</taxon>
        <taxon>Craniata</taxon>
        <taxon>Vertebrata</taxon>
        <taxon>Euteleostomi</taxon>
        <taxon>Archelosauria</taxon>
        <taxon>Archosauria</taxon>
        <taxon>Dinosauria</taxon>
        <taxon>Saurischia</taxon>
        <taxon>Theropoda</taxon>
        <taxon>Coelurosauria</taxon>
        <taxon>Aves</taxon>
        <taxon>Neognathae</taxon>
        <taxon>Galloanserae</taxon>
        <taxon>Anseriformes</taxon>
        <taxon>Anatidae</taxon>
        <taxon>Anatinae</taxon>
        <taxon>Anas</taxon>
    </lineage>
</organism>
<accession>R0JAJ9</accession>
<gene>
    <name evidence="1" type="ORF">Anapl_18912</name>
</gene>
<dbReference type="Proteomes" id="UP000296049">
    <property type="component" value="Unassembled WGS sequence"/>
</dbReference>
<evidence type="ECO:0000313" key="1">
    <source>
        <dbReference type="EMBL" id="EOA93986.1"/>
    </source>
</evidence>
<protein>
    <submittedName>
        <fullName evidence="1">Uncharacterized protein</fullName>
    </submittedName>
</protein>
<evidence type="ECO:0000313" key="2">
    <source>
        <dbReference type="Proteomes" id="UP000296049"/>
    </source>
</evidence>
<keyword evidence="2" id="KW-1185">Reference proteome</keyword>
<dbReference type="EMBL" id="KB745209">
    <property type="protein sequence ID" value="EOA93986.1"/>
    <property type="molecule type" value="Genomic_DNA"/>
</dbReference>
<sequence>MATCGIGEPMKMFGRERGPAGAMDPTWSGHSRIATGTGGDGCCAVLLGGLMVVTVPTGPRWCKLNEIGRAKQYPREPLEGKQIKELHLYLLFSFHFIMFVKCFDTALWLVYRMEVPAPLQNARLIIFYTKPACWQLKIQAPLPKSEVKRRNLERIPSWVHSEGQHLGHAVGMSTVGGMWCLKCQPSFQLYWFSTLPALPLPCYKKVLVARGRRAQAAVSALVVPFFVLLLAEKVNSFRNSVFENQPLQIHCQDKWQKNLIRNRHLHVLYNQGFRVLRAEMPAALSPAPSQT</sequence>
<reference evidence="2" key="1">
    <citation type="journal article" date="2013" name="Nat. Genet.">
        <title>The duck genome and transcriptome provide insight into an avian influenza virus reservoir species.</title>
        <authorList>
            <person name="Huang Y."/>
            <person name="Li Y."/>
            <person name="Burt D.W."/>
            <person name="Chen H."/>
            <person name="Zhang Y."/>
            <person name="Qian W."/>
            <person name="Kim H."/>
            <person name="Gan S."/>
            <person name="Zhao Y."/>
            <person name="Li J."/>
            <person name="Yi K."/>
            <person name="Feng H."/>
            <person name="Zhu P."/>
            <person name="Li B."/>
            <person name="Liu Q."/>
            <person name="Fairley S."/>
            <person name="Magor K.E."/>
            <person name="Du Z."/>
            <person name="Hu X."/>
            <person name="Goodman L."/>
            <person name="Tafer H."/>
            <person name="Vignal A."/>
            <person name="Lee T."/>
            <person name="Kim K.W."/>
            <person name="Sheng Z."/>
            <person name="An Y."/>
            <person name="Searle S."/>
            <person name="Herrero J."/>
            <person name="Groenen M.A."/>
            <person name="Crooijmans R.P."/>
            <person name="Faraut T."/>
            <person name="Cai Q."/>
            <person name="Webster R.G."/>
            <person name="Aldridge J.R."/>
            <person name="Warren W.C."/>
            <person name="Bartschat S."/>
            <person name="Kehr S."/>
            <person name="Marz M."/>
            <person name="Stadler P.F."/>
            <person name="Smith J."/>
            <person name="Kraus R.H."/>
            <person name="Zhao Y."/>
            <person name="Ren L."/>
            <person name="Fei J."/>
            <person name="Morisson M."/>
            <person name="Kaiser P."/>
            <person name="Griffin D.K."/>
            <person name="Rao M."/>
            <person name="Pitel F."/>
            <person name="Wang J."/>
            <person name="Li N."/>
        </authorList>
    </citation>
    <scope>NUCLEOTIDE SEQUENCE [LARGE SCALE GENOMIC DNA]</scope>
</reference>
<name>R0JAJ9_ANAPL</name>